<dbReference type="PANTHER" id="PTHR37981:SF1">
    <property type="entry name" value="SGNH HYDROLASE-TYPE ESTERASE DOMAIN-CONTAINING PROTEIN"/>
    <property type="match status" value="1"/>
</dbReference>
<sequence length="666" mass="72173">MIRALTVAALLLALLPGNALAQQPQGRAWLALGDSYSSGEGIFNTPPAFSKQFNKECMRATGNGVPQTAWGAGAYQQVRDKFGMTTQRFVACTGAIIDDVPKELAEAREAELAEGTGRTKWDLVSFSFGGNNIKFSDVIFGCLNIRKESWGRFPPTGCVETEEQMRKRVDMLVGQTPIVESEYAGQKTLPSLFDDLTGVVVPGGDVVVLGYPNVIEDPARWSQFRKFCAGIKKSDVPMLRKTGGYLNEQIRNAVAAANLRHPGIKFHFVDIAHNPYELDDKPENRHARCTQDDWINGIRPDVGQSGHKFYIQRSFHPNQKGHTATAAVVAGHVRDNVTFDDAPRTDPNTIVAAYLTDPEQLNIVTGDGKSQPLPGIRASRGSSEVAFSRDGKWLAVNSEQKITFVDAADPARKRTVPCDCWGIAFNGDNHAASLNRRGEIVVFDPAKGDRPTRTVPIKDYIDRDNETGAAQALVVGAGRGTYLLMEPESGRLLVADNNGAMVNLTNTQSPDYPGLVAVSDDGTRVAYATGPDCSQKGPKITVIRDISFVPPVSSRSSVYNPDGDSARGTFSSLAFEGDALLVGWSTNARSEHGACGTRGAGGVWLASVPEPGAETQPGTWFQVRKDAGHAYHGLYTTPTSQSKDLWDLTDGTRTLGRNATEVWFRP</sequence>
<dbReference type="InterPro" id="IPR015943">
    <property type="entry name" value="WD40/YVTN_repeat-like_dom_sf"/>
</dbReference>
<proteinExistence type="predicted"/>
<evidence type="ECO:0000313" key="4">
    <source>
        <dbReference type="EMBL" id="ALG06173.1"/>
    </source>
</evidence>
<dbReference type="SUPFAM" id="SSF52266">
    <property type="entry name" value="SGNH hydrolase"/>
    <property type="match status" value="1"/>
</dbReference>
<feature type="disulfide bond" evidence="2">
    <location>
        <begin position="142"/>
        <end position="158"/>
    </location>
</feature>
<feature type="disulfide bond" evidence="2">
    <location>
        <begin position="57"/>
        <end position="92"/>
    </location>
</feature>
<evidence type="ECO:0000256" key="1">
    <source>
        <dbReference type="PIRSR" id="PIRSR637460-1"/>
    </source>
</evidence>
<dbReference type="PANTHER" id="PTHR37981">
    <property type="entry name" value="LIPASE 2"/>
    <property type="match status" value="1"/>
</dbReference>
<dbReference type="InterPro" id="IPR036514">
    <property type="entry name" value="SGNH_hydro_sf"/>
</dbReference>
<dbReference type="InterPro" id="IPR037460">
    <property type="entry name" value="SEST-like"/>
</dbReference>
<dbReference type="Proteomes" id="UP000063699">
    <property type="component" value="Chromosome"/>
</dbReference>
<dbReference type="Gene3D" id="2.130.10.10">
    <property type="entry name" value="YVTN repeat-like/Quinoprotein amine dehydrogenase"/>
    <property type="match status" value="1"/>
</dbReference>
<dbReference type="SUPFAM" id="SSF50969">
    <property type="entry name" value="YVTN repeat-like/Quinoprotein amine dehydrogenase"/>
    <property type="match status" value="1"/>
</dbReference>
<keyword evidence="3" id="KW-0732">Signal</keyword>
<keyword evidence="5" id="KW-1185">Reference proteome</keyword>
<dbReference type="STRING" id="860235.AOZ06_03860"/>
<dbReference type="RefSeq" id="WP_054288149.1">
    <property type="nucleotide sequence ID" value="NZ_CP012752.1"/>
</dbReference>
<dbReference type="GO" id="GO:0016788">
    <property type="term" value="F:hydrolase activity, acting on ester bonds"/>
    <property type="evidence" value="ECO:0007669"/>
    <property type="project" value="InterPro"/>
</dbReference>
<dbReference type="KEGG" id="kphy:AOZ06_03860"/>
<feature type="chain" id="PRO_5006035578" evidence="3">
    <location>
        <begin position="22"/>
        <end position="666"/>
    </location>
</feature>
<organism evidence="4 5">
    <name type="scientific">Kibdelosporangium phytohabitans</name>
    <dbReference type="NCBI Taxonomy" id="860235"/>
    <lineage>
        <taxon>Bacteria</taxon>
        <taxon>Bacillati</taxon>
        <taxon>Actinomycetota</taxon>
        <taxon>Actinomycetes</taxon>
        <taxon>Pseudonocardiales</taxon>
        <taxon>Pseudonocardiaceae</taxon>
        <taxon>Kibdelosporangium</taxon>
    </lineage>
</organism>
<feature type="disulfide bond" evidence="2">
    <location>
        <begin position="228"/>
        <end position="289"/>
    </location>
</feature>
<protein>
    <submittedName>
        <fullName evidence="4">Uncharacterized protein</fullName>
    </submittedName>
</protein>
<accession>A0A0N9HWG6</accession>
<gene>
    <name evidence="4" type="ORF">AOZ06_03860</name>
</gene>
<dbReference type="InterPro" id="IPR011044">
    <property type="entry name" value="Quino_amine_DH_bsu"/>
</dbReference>
<feature type="signal peptide" evidence="3">
    <location>
        <begin position="1"/>
        <end position="21"/>
    </location>
</feature>
<dbReference type="AlphaFoldDB" id="A0A0N9HWG6"/>
<dbReference type="EMBL" id="CP012752">
    <property type="protein sequence ID" value="ALG06173.1"/>
    <property type="molecule type" value="Genomic_DNA"/>
</dbReference>
<evidence type="ECO:0000313" key="5">
    <source>
        <dbReference type="Proteomes" id="UP000063699"/>
    </source>
</evidence>
<name>A0A0N9HWG6_9PSEU</name>
<keyword evidence="2" id="KW-1015">Disulfide bond</keyword>
<evidence type="ECO:0000256" key="2">
    <source>
        <dbReference type="PIRSR" id="PIRSR637460-2"/>
    </source>
</evidence>
<evidence type="ECO:0000256" key="3">
    <source>
        <dbReference type="SAM" id="SignalP"/>
    </source>
</evidence>
<feature type="active site" description="Nucleophile" evidence="1">
    <location>
        <position position="35"/>
    </location>
</feature>
<dbReference type="GO" id="GO:0006629">
    <property type="term" value="P:lipid metabolic process"/>
    <property type="evidence" value="ECO:0007669"/>
    <property type="project" value="TreeGrafter"/>
</dbReference>
<reference evidence="4 5" key="1">
    <citation type="submission" date="2015-07" db="EMBL/GenBank/DDBJ databases">
        <title>Genome sequencing of Kibdelosporangium phytohabitans.</title>
        <authorList>
            <person name="Qin S."/>
            <person name="Xing K."/>
        </authorList>
    </citation>
    <scope>NUCLEOTIDE SEQUENCE [LARGE SCALE GENOMIC DNA]</scope>
    <source>
        <strain evidence="4 5">KLBMP1111</strain>
    </source>
</reference>
<feature type="active site" evidence="1">
    <location>
        <position position="316"/>
    </location>
</feature>
<dbReference type="Gene3D" id="3.40.50.1110">
    <property type="entry name" value="SGNH hydrolase"/>
    <property type="match status" value="1"/>
</dbReference>